<gene>
    <name evidence="3" type="ORF">EJ03DRAFT_57417</name>
</gene>
<keyword evidence="4" id="KW-1185">Reference proteome</keyword>
<dbReference type="AlphaFoldDB" id="A0A6G1KUB7"/>
<feature type="transmembrane region" description="Helical" evidence="2">
    <location>
        <begin position="45"/>
        <end position="63"/>
    </location>
</feature>
<evidence type="ECO:0000256" key="1">
    <source>
        <dbReference type="SAM" id="MobiDB-lite"/>
    </source>
</evidence>
<keyword evidence="2" id="KW-1133">Transmembrane helix</keyword>
<evidence type="ECO:0000313" key="4">
    <source>
        <dbReference type="Proteomes" id="UP000799436"/>
    </source>
</evidence>
<sequence>MTTRQGTTYDRRTVHPGAQGRTASQSSSRTKEQPYHYSPTNKMQLSSFFGVLALVAMAMLPLASACSLEQDCCWGGVSSDAYVYGDAGCRNQHRKHSCANNPVLKSQACGNNGVSEQECNADCCSITLKVGRGCP</sequence>
<accession>A0A6G1KUB7</accession>
<evidence type="ECO:0000256" key="2">
    <source>
        <dbReference type="SAM" id="Phobius"/>
    </source>
</evidence>
<feature type="region of interest" description="Disordered" evidence="1">
    <location>
        <begin position="1"/>
        <end position="38"/>
    </location>
</feature>
<protein>
    <submittedName>
        <fullName evidence="3">Uncharacterized protein</fullName>
    </submittedName>
</protein>
<keyword evidence="2" id="KW-0812">Transmembrane</keyword>
<reference evidence="3" key="1">
    <citation type="journal article" date="2020" name="Stud. Mycol.">
        <title>101 Dothideomycetes genomes: a test case for predicting lifestyles and emergence of pathogens.</title>
        <authorList>
            <person name="Haridas S."/>
            <person name="Albert R."/>
            <person name="Binder M."/>
            <person name="Bloem J."/>
            <person name="Labutti K."/>
            <person name="Salamov A."/>
            <person name="Andreopoulos B."/>
            <person name="Baker S."/>
            <person name="Barry K."/>
            <person name="Bills G."/>
            <person name="Bluhm B."/>
            <person name="Cannon C."/>
            <person name="Castanera R."/>
            <person name="Culley D."/>
            <person name="Daum C."/>
            <person name="Ezra D."/>
            <person name="Gonzalez J."/>
            <person name="Henrissat B."/>
            <person name="Kuo A."/>
            <person name="Liang C."/>
            <person name="Lipzen A."/>
            <person name="Lutzoni F."/>
            <person name="Magnuson J."/>
            <person name="Mondo S."/>
            <person name="Nolan M."/>
            <person name="Ohm R."/>
            <person name="Pangilinan J."/>
            <person name="Park H.-J."/>
            <person name="Ramirez L."/>
            <person name="Alfaro M."/>
            <person name="Sun H."/>
            <person name="Tritt A."/>
            <person name="Yoshinaga Y."/>
            <person name="Zwiers L.-H."/>
            <person name="Turgeon B."/>
            <person name="Goodwin S."/>
            <person name="Spatafora J."/>
            <person name="Crous P."/>
            <person name="Grigoriev I."/>
        </authorList>
    </citation>
    <scope>NUCLEOTIDE SEQUENCE</scope>
    <source>
        <strain evidence="3">CBS 116005</strain>
    </source>
</reference>
<dbReference type="OrthoDB" id="3446835at2759"/>
<name>A0A6G1KUB7_9PEZI</name>
<dbReference type="Proteomes" id="UP000799436">
    <property type="component" value="Unassembled WGS sequence"/>
</dbReference>
<proteinExistence type="predicted"/>
<evidence type="ECO:0000313" key="3">
    <source>
        <dbReference type="EMBL" id="KAF2763758.1"/>
    </source>
</evidence>
<dbReference type="EMBL" id="ML995967">
    <property type="protein sequence ID" value="KAF2763758.1"/>
    <property type="molecule type" value="Genomic_DNA"/>
</dbReference>
<keyword evidence="2" id="KW-0472">Membrane</keyword>
<organism evidence="3 4">
    <name type="scientific">Teratosphaeria nubilosa</name>
    <dbReference type="NCBI Taxonomy" id="161662"/>
    <lineage>
        <taxon>Eukaryota</taxon>
        <taxon>Fungi</taxon>
        <taxon>Dikarya</taxon>
        <taxon>Ascomycota</taxon>
        <taxon>Pezizomycotina</taxon>
        <taxon>Dothideomycetes</taxon>
        <taxon>Dothideomycetidae</taxon>
        <taxon>Mycosphaerellales</taxon>
        <taxon>Teratosphaeriaceae</taxon>
        <taxon>Teratosphaeria</taxon>
    </lineage>
</organism>